<evidence type="ECO:0000256" key="2">
    <source>
        <dbReference type="SAM" id="MobiDB-lite"/>
    </source>
</evidence>
<dbReference type="EMBL" id="ML170156">
    <property type="protein sequence ID" value="TDL29980.1"/>
    <property type="molecule type" value="Genomic_DNA"/>
</dbReference>
<feature type="region of interest" description="Disordered" evidence="2">
    <location>
        <begin position="830"/>
        <end position="850"/>
    </location>
</feature>
<dbReference type="InterPro" id="IPR016024">
    <property type="entry name" value="ARM-type_fold"/>
</dbReference>
<dbReference type="SUPFAM" id="SSF48371">
    <property type="entry name" value="ARM repeat"/>
    <property type="match status" value="1"/>
</dbReference>
<feature type="compositionally biased region" description="Pro residues" evidence="2">
    <location>
        <begin position="395"/>
        <end position="405"/>
    </location>
</feature>
<dbReference type="AlphaFoldDB" id="A0A4R5XFP3"/>
<dbReference type="InterPro" id="IPR011989">
    <property type="entry name" value="ARM-like"/>
</dbReference>
<feature type="region of interest" description="Disordered" evidence="2">
    <location>
        <begin position="88"/>
        <end position="110"/>
    </location>
</feature>
<evidence type="ECO:0000313" key="6">
    <source>
        <dbReference type="Proteomes" id="UP000294933"/>
    </source>
</evidence>
<feature type="region of interest" description="Disordered" evidence="2">
    <location>
        <begin position="1019"/>
        <end position="1083"/>
    </location>
</feature>
<dbReference type="VEuPathDB" id="FungiDB:BD410DRAFT_817858"/>
<dbReference type="InterPro" id="IPR019414">
    <property type="entry name" value="Rtp1_C2"/>
</dbReference>
<dbReference type="PANTHER" id="PTHR20959:SF1">
    <property type="entry name" value="TRANSPORT AND GOLGI ORGANIZATION PROTEIN 6 HOMOLOG"/>
    <property type="match status" value="1"/>
</dbReference>
<proteinExistence type="inferred from homology"/>
<dbReference type="OrthoDB" id="39591at2759"/>
<dbReference type="Proteomes" id="UP000294933">
    <property type="component" value="Unassembled WGS sequence"/>
</dbReference>
<accession>A0A4R5XFP3</accession>
<keyword evidence="6" id="KW-1185">Reference proteome</keyword>
<dbReference type="GO" id="GO:0009306">
    <property type="term" value="P:protein secretion"/>
    <property type="evidence" value="ECO:0007669"/>
    <property type="project" value="TreeGrafter"/>
</dbReference>
<feature type="compositionally biased region" description="Basic and acidic residues" evidence="2">
    <location>
        <begin position="781"/>
        <end position="791"/>
    </location>
</feature>
<feature type="domain" description="RNA polymerase II assembly factor Rtp1 C-terminal" evidence="3">
    <location>
        <begin position="1134"/>
        <end position="1161"/>
    </location>
</feature>
<dbReference type="STRING" id="50990.A0A4R5XFP3"/>
<feature type="compositionally biased region" description="Polar residues" evidence="2">
    <location>
        <begin position="88"/>
        <end position="100"/>
    </location>
</feature>
<dbReference type="InterPro" id="IPR039600">
    <property type="entry name" value="TANGO6/Rtp1"/>
</dbReference>
<feature type="region of interest" description="Disordered" evidence="2">
    <location>
        <begin position="394"/>
        <end position="419"/>
    </location>
</feature>
<dbReference type="Pfam" id="PF10363">
    <property type="entry name" value="RTP1_C1"/>
    <property type="match status" value="1"/>
</dbReference>
<name>A0A4R5XFP3_9AGAM</name>
<dbReference type="Gene3D" id="1.25.10.10">
    <property type="entry name" value="Leucine-rich Repeat Variant"/>
    <property type="match status" value="1"/>
</dbReference>
<evidence type="ECO:0000259" key="4">
    <source>
        <dbReference type="Pfam" id="PF10363"/>
    </source>
</evidence>
<feature type="domain" description="RNA polymerase II assembly factor Rtp1 C-terminal" evidence="4">
    <location>
        <begin position="800"/>
        <end position="953"/>
    </location>
</feature>
<dbReference type="InterPro" id="IPR019451">
    <property type="entry name" value="Rtp1_C1"/>
</dbReference>
<evidence type="ECO:0000259" key="3">
    <source>
        <dbReference type="Pfam" id="PF10304"/>
    </source>
</evidence>
<feature type="region of interest" description="Disordered" evidence="2">
    <location>
        <begin position="773"/>
        <end position="795"/>
    </location>
</feature>
<feature type="region of interest" description="Disordered" evidence="2">
    <location>
        <begin position="672"/>
        <end position="708"/>
    </location>
</feature>
<feature type="compositionally biased region" description="Acidic residues" evidence="2">
    <location>
        <begin position="691"/>
        <end position="700"/>
    </location>
</feature>
<evidence type="ECO:0000256" key="1">
    <source>
        <dbReference type="ARBA" id="ARBA00005724"/>
    </source>
</evidence>
<gene>
    <name evidence="5" type="ORF">BD410DRAFT_817858</name>
</gene>
<protein>
    <recommendedName>
        <fullName evidence="7">RNA polymerase II assembly factor Rtp1 C-terminal domain-containing protein</fullName>
    </recommendedName>
</protein>
<comment type="similarity">
    <text evidence="1">Belongs to the Tango6 family.</text>
</comment>
<feature type="compositionally biased region" description="Low complexity" evidence="2">
    <location>
        <begin position="830"/>
        <end position="849"/>
    </location>
</feature>
<sequence>MLPPPHSLDHLLSAASFLAGAHATGEPQQDLTALLKARLAKYHKHLQHDDKRPDNAHGAELETAVESLNVVEAVQRYLEPEIIDTAQGSAVTESAQTAQKQPADASTKDEGATALGTRDMAHLRTLISIIFKWGTEPLLARVLSTLPRQPPSKEVDKGPRIIDLTFVPEDFDLLVSLVTRVHALLFPQRAQGHPSKTFIATTLFTRHGTEILRSSIFLAWIPPSWAKDFFPCVEGLRARIMSFLTTQPPSQAIVALGPIVTNYSLPAFTRVMGGRLLSLQILRPQGVRGLFASMFGEGEVSRCESLEMLVHVARALTAIPSHMPREKYFGIVIPCVIDMLTPAMADRTPSAYKRAAAFTISRMISPEDQSFVHREFATGMILSILHKPFLHVQPSPQPISSPPVQPESTVEGNAPPARQPSAVTKLSAIDALQTLGVLILNTDPSPTLISTLLTPVISKIYSLHEYLQGMKTADPSLREGVNGMLKTWARAADKGECVDALWSIINGSGCDWAVDVSGKLKVVERFSDLPSVFLLDLAKKSGEHDDDEIDVDSNPLNLRPDPAMFIRFIKSVDREDVASELFVRLLDAYQEDQKVKSGVEEEDPIRTLLRLQLILQMQTQLIDSASSTNILKKPTHILSFIKHALESGTSVGESRQGGANKDSRSLRIADLRIVPEDDNDDMSNLPPSGGDSDDEEEEVPGLEGVQPGDEMSVTAINLLLALLEAHPDLSARTASILNDIFELLEPIANGSSDIMRPLAREARLVMTARLASTSNAASGNDTRKRGQKRSEEEENVQEAYQRALKLLQDPILPVRAHGLLVLRQLVAPQTSKPQSSQKQPQQKQKGGSTLDPALIPGILSVFLESVQDDDSYIFLNAVQGLAAMVEGFGKDVLKGLVGVYTNGIVDGSAKMDAKGVYAKGPDVIGGVTLSRRDVDVRVRVGEALGQVIRRCGGALGIYVDIIVPPLFAMVRASSLPTTLRSSAISLLSTCASTNGLAMLPYSADLFDAMVDLLRVESVPAKHSRPDEKKPALAQPASTEPAGIPALPGKVPGTQQQQKPPKEQRAPGNVSKSNEVADSEATAVNSKLPPLRRAALHFLSMLLSETTLQVMKDAKSPRDEFRTTLGGVGAVARAKTVLGYVAATDEDGVVRLMAREATQAMDSLRDAMMGL</sequence>
<dbReference type="Pfam" id="PF10304">
    <property type="entry name" value="RTP1_C2"/>
    <property type="match status" value="1"/>
</dbReference>
<reference evidence="5 6" key="1">
    <citation type="submission" date="2018-06" db="EMBL/GenBank/DDBJ databases">
        <title>A transcriptomic atlas of mushroom development highlights an independent origin of complex multicellularity.</title>
        <authorList>
            <consortium name="DOE Joint Genome Institute"/>
            <person name="Krizsan K."/>
            <person name="Almasi E."/>
            <person name="Merenyi Z."/>
            <person name="Sahu N."/>
            <person name="Viragh M."/>
            <person name="Koszo T."/>
            <person name="Mondo S."/>
            <person name="Kiss B."/>
            <person name="Balint B."/>
            <person name="Kues U."/>
            <person name="Barry K."/>
            <person name="Hegedus J.C."/>
            <person name="Henrissat B."/>
            <person name="Johnson J."/>
            <person name="Lipzen A."/>
            <person name="Ohm R."/>
            <person name="Nagy I."/>
            <person name="Pangilinan J."/>
            <person name="Yan J."/>
            <person name="Xiong Y."/>
            <person name="Grigoriev I.V."/>
            <person name="Hibbett D.S."/>
            <person name="Nagy L.G."/>
        </authorList>
    </citation>
    <scope>NUCLEOTIDE SEQUENCE [LARGE SCALE GENOMIC DNA]</scope>
    <source>
        <strain evidence="5 6">SZMC22713</strain>
    </source>
</reference>
<organism evidence="5 6">
    <name type="scientific">Rickenella mellea</name>
    <dbReference type="NCBI Taxonomy" id="50990"/>
    <lineage>
        <taxon>Eukaryota</taxon>
        <taxon>Fungi</taxon>
        <taxon>Dikarya</taxon>
        <taxon>Basidiomycota</taxon>
        <taxon>Agaricomycotina</taxon>
        <taxon>Agaricomycetes</taxon>
        <taxon>Hymenochaetales</taxon>
        <taxon>Rickenellaceae</taxon>
        <taxon>Rickenella</taxon>
    </lineage>
</organism>
<dbReference type="PANTHER" id="PTHR20959">
    <property type="entry name" value="TRANSPORT AND GOLGI ORGANIZATION PROTEIN 6 FAMILY MEMBER"/>
    <property type="match status" value="1"/>
</dbReference>
<evidence type="ECO:0000313" key="5">
    <source>
        <dbReference type="EMBL" id="TDL29980.1"/>
    </source>
</evidence>
<evidence type="ECO:0008006" key="7">
    <source>
        <dbReference type="Google" id="ProtNLM"/>
    </source>
</evidence>